<reference evidence="2 3" key="1">
    <citation type="submission" date="2024-09" db="EMBL/GenBank/DDBJ databases">
        <authorList>
            <person name="Makale K.P.P."/>
            <person name="Makhzoum A."/>
            <person name="Rantong G."/>
            <person name="Rahube T.O."/>
        </authorList>
    </citation>
    <scope>NUCLEOTIDE SEQUENCE [LARGE SCALE GENOMIC DNA]</scope>
    <source>
        <strain evidence="2 3">KM_D13</strain>
    </source>
</reference>
<name>A0ABV4VB06_9BACL</name>
<accession>A0ABV4VB06</accession>
<dbReference type="EMBL" id="JBHDLN010000026">
    <property type="protein sequence ID" value="MFB0846841.1"/>
    <property type="molecule type" value="Genomic_DNA"/>
</dbReference>
<organism evidence="2 3">
    <name type="scientific">Paenibacillus oleatilyticus</name>
    <dbReference type="NCBI Taxonomy" id="2594886"/>
    <lineage>
        <taxon>Bacteria</taxon>
        <taxon>Bacillati</taxon>
        <taxon>Bacillota</taxon>
        <taxon>Bacilli</taxon>
        <taxon>Bacillales</taxon>
        <taxon>Paenibacillaceae</taxon>
        <taxon>Paenibacillus</taxon>
    </lineage>
</organism>
<gene>
    <name evidence="2" type="ORF">ACEU3E_32115</name>
</gene>
<feature type="compositionally biased region" description="Basic and acidic residues" evidence="1">
    <location>
        <begin position="29"/>
        <end position="40"/>
    </location>
</feature>
<comment type="caution">
    <text evidence="2">The sequence shown here is derived from an EMBL/GenBank/DDBJ whole genome shotgun (WGS) entry which is preliminary data.</text>
</comment>
<protein>
    <submittedName>
        <fullName evidence="2">Uncharacterized protein</fullName>
    </submittedName>
</protein>
<evidence type="ECO:0000256" key="1">
    <source>
        <dbReference type="SAM" id="MobiDB-lite"/>
    </source>
</evidence>
<proteinExistence type="predicted"/>
<keyword evidence="3" id="KW-1185">Reference proteome</keyword>
<sequence length="85" mass="9638">MNIRSKKNAPSKGSSEIQISPAGIPICPKGKEMKPNGTDRKLHRRKWRCTPDCGCSKAKFGRTFYTETSDEPRLFPKTPRDSAKW</sequence>
<evidence type="ECO:0000313" key="3">
    <source>
        <dbReference type="Proteomes" id="UP001575622"/>
    </source>
</evidence>
<evidence type="ECO:0000313" key="2">
    <source>
        <dbReference type="EMBL" id="MFB0846841.1"/>
    </source>
</evidence>
<feature type="region of interest" description="Disordered" evidence="1">
    <location>
        <begin position="1"/>
        <end position="42"/>
    </location>
</feature>
<dbReference type="Proteomes" id="UP001575622">
    <property type="component" value="Unassembled WGS sequence"/>
</dbReference>
<dbReference type="RefSeq" id="WP_373956767.1">
    <property type="nucleotide sequence ID" value="NZ_JBHDLN010000026.1"/>
</dbReference>